<dbReference type="EMBL" id="MU001504">
    <property type="protein sequence ID" value="KAF2442473.1"/>
    <property type="molecule type" value="Genomic_DNA"/>
</dbReference>
<evidence type="ECO:0000313" key="2">
    <source>
        <dbReference type="EMBL" id="KAF2442473.1"/>
    </source>
</evidence>
<proteinExistence type="predicted"/>
<comment type="caution">
    <text evidence="2">The sequence shown here is derived from an EMBL/GenBank/DDBJ whole genome shotgun (WGS) entry which is preliminary data.</text>
</comment>
<protein>
    <submittedName>
        <fullName evidence="2">Uncharacterized protein</fullName>
    </submittedName>
</protein>
<keyword evidence="3" id="KW-1185">Reference proteome</keyword>
<reference evidence="2" key="1">
    <citation type="journal article" date="2020" name="Stud. Mycol.">
        <title>101 Dothideomycetes genomes: a test case for predicting lifestyles and emergence of pathogens.</title>
        <authorList>
            <person name="Haridas S."/>
            <person name="Albert R."/>
            <person name="Binder M."/>
            <person name="Bloem J."/>
            <person name="Labutti K."/>
            <person name="Salamov A."/>
            <person name="Andreopoulos B."/>
            <person name="Baker S."/>
            <person name="Barry K."/>
            <person name="Bills G."/>
            <person name="Bluhm B."/>
            <person name="Cannon C."/>
            <person name="Castanera R."/>
            <person name="Culley D."/>
            <person name="Daum C."/>
            <person name="Ezra D."/>
            <person name="Gonzalez J."/>
            <person name="Henrissat B."/>
            <person name="Kuo A."/>
            <person name="Liang C."/>
            <person name="Lipzen A."/>
            <person name="Lutzoni F."/>
            <person name="Magnuson J."/>
            <person name="Mondo S."/>
            <person name="Nolan M."/>
            <person name="Ohm R."/>
            <person name="Pangilinan J."/>
            <person name="Park H.-J."/>
            <person name="Ramirez L."/>
            <person name="Alfaro M."/>
            <person name="Sun H."/>
            <person name="Tritt A."/>
            <person name="Yoshinaga Y."/>
            <person name="Zwiers L.-H."/>
            <person name="Turgeon B."/>
            <person name="Goodwin S."/>
            <person name="Spatafora J."/>
            <person name="Crous P."/>
            <person name="Grigoriev I."/>
        </authorList>
    </citation>
    <scope>NUCLEOTIDE SEQUENCE</scope>
    <source>
        <strain evidence="2">CBS 690.94</strain>
    </source>
</reference>
<dbReference type="Proteomes" id="UP000799764">
    <property type="component" value="Unassembled WGS sequence"/>
</dbReference>
<organism evidence="2 3">
    <name type="scientific">Karstenula rhodostoma CBS 690.94</name>
    <dbReference type="NCBI Taxonomy" id="1392251"/>
    <lineage>
        <taxon>Eukaryota</taxon>
        <taxon>Fungi</taxon>
        <taxon>Dikarya</taxon>
        <taxon>Ascomycota</taxon>
        <taxon>Pezizomycotina</taxon>
        <taxon>Dothideomycetes</taxon>
        <taxon>Pleosporomycetidae</taxon>
        <taxon>Pleosporales</taxon>
        <taxon>Massarineae</taxon>
        <taxon>Didymosphaeriaceae</taxon>
        <taxon>Karstenula</taxon>
    </lineage>
</organism>
<name>A0A9P4PG12_9PLEO</name>
<evidence type="ECO:0000313" key="3">
    <source>
        <dbReference type="Proteomes" id="UP000799764"/>
    </source>
</evidence>
<feature type="region of interest" description="Disordered" evidence="1">
    <location>
        <begin position="94"/>
        <end position="120"/>
    </location>
</feature>
<sequence length="120" mass="12842">MLAPAALPSPASLPVVLGVVIPLGCGRASATLNPPLMHSTQTRASPMWRSLARTALLLLQAPTITRRGTRQTCVHCTTDSIASLPACTAHQNVHQTRRGRRPMHPPLASPCMNRMHVTPS</sequence>
<accession>A0A9P4PG12</accession>
<evidence type="ECO:0000256" key="1">
    <source>
        <dbReference type="SAM" id="MobiDB-lite"/>
    </source>
</evidence>
<gene>
    <name evidence="2" type="ORF">P171DRAFT_68194</name>
</gene>
<dbReference type="AlphaFoldDB" id="A0A9P4PG12"/>